<name>A0ABY6MK71_9BACT</name>
<keyword evidence="1" id="KW-1133">Transmembrane helix</keyword>
<keyword evidence="1" id="KW-0812">Transmembrane</keyword>
<dbReference type="Proteomes" id="UP001163156">
    <property type="component" value="Chromosome"/>
</dbReference>
<proteinExistence type="predicted"/>
<feature type="transmembrane region" description="Helical" evidence="1">
    <location>
        <begin position="29"/>
        <end position="47"/>
    </location>
</feature>
<evidence type="ECO:0000256" key="1">
    <source>
        <dbReference type="SAM" id="Phobius"/>
    </source>
</evidence>
<organism evidence="2 3">
    <name type="scientific">Algoriphagus halophytocola</name>
    <dbReference type="NCBI Taxonomy" id="2991499"/>
    <lineage>
        <taxon>Bacteria</taxon>
        <taxon>Pseudomonadati</taxon>
        <taxon>Bacteroidota</taxon>
        <taxon>Cytophagia</taxon>
        <taxon>Cytophagales</taxon>
        <taxon>Cyclobacteriaceae</taxon>
        <taxon>Algoriphagus</taxon>
    </lineage>
</organism>
<protein>
    <recommendedName>
        <fullName evidence="4">DUF454 family protein</fullName>
    </recommendedName>
</protein>
<gene>
    <name evidence="2" type="ORF">OM944_18350</name>
</gene>
<keyword evidence="1" id="KW-0472">Membrane</keyword>
<accession>A0ABY6MK71</accession>
<dbReference type="RefSeq" id="WP_264809118.1">
    <property type="nucleotide sequence ID" value="NZ_CP110226.1"/>
</dbReference>
<reference evidence="2" key="1">
    <citation type="submission" date="2022-10" db="EMBL/GenBank/DDBJ databases">
        <title>Algoriphagus sp. a novel bacteria isolate from halophytes salicornia europaea.</title>
        <authorList>
            <person name="Peng Y."/>
            <person name="Jiang L."/>
            <person name="Lee J."/>
        </authorList>
    </citation>
    <scope>NUCLEOTIDE SEQUENCE</scope>
    <source>
        <strain evidence="2">TR-M5</strain>
    </source>
</reference>
<keyword evidence="3" id="KW-1185">Reference proteome</keyword>
<evidence type="ECO:0000313" key="2">
    <source>
        <dbReference type="EMBL" id="UZD22599.1"/>
    </source>
</evidence>
<evidence type="ECO:0008006" key="4">
    <source>
        <dbReference type="Google" id="ProtNLM"/>
    </source>
</evidence>
<sequence length="103" mass="11553">MKKLVIPGIAFLIFIAGLAALMVPFIPVGWLLIALSALLLAPYLPIVRKFIGWLSKLDKTGFIEKAGEKAAKLYYWANDTKRAKKLETILEENKPDNKPSKNR</sequence>
<dbReference type="EMBL" id="CP110226">
    <property type="protein sequence ID" value="UZD22599.1"/>
    <property type="molecule type" value="Genomic_DNA"/>
</dbReference>
<evidence type="ECO:0000313" key="3">
    <source>
        <dbReference type="Proteomes" id="UP001163156"/>
    </source>
</evidence>